<evidence type="ECO:0000256" key="1">
    <source>
        <dbReference type="ARBA" id="ARBA00004651"/>
    </source>
</evidence>
<feature type="domain" description="Major facilitator superfamily (MFS) profile" evidence="8">
    <location>
        <begin position="17"/>
        <end position="396"/>
    </location>
</feature>
<evidence type="ECO:0000256" key="5">
    <source>
        <dbReference type="ARBA" id="ARBA00022989"/>
    </source>
</evidence>
<feature type="transmembrane region" description="Helical" evidence="7">
    <location>
        <begin position="16"/>
        <end position="42"/>
    </location>
</feature>
<evidence type="ECO:0000313" key="10">
    <source>
        <dbReference type="Proteomes" id="UP000051749"/>
    </source>
</evidence>
<dbReference type="InterPro" id="IPR036259">
    <property type="entry name" value="MFS_trans_sf"/>
</dbReference>
<dbReference type="PROSITE" id="PS50850">
    <property type="entry name" value="MFS"/>
    <property type="match status" value="1"/>
</dbReference>
<feature type="transmembrane region" description="Helical" evidence="7">
    <location>
        <begin position="141"/>
        <end position="163"/>
    </location>
</feature>
<gene>
    <name evidence="9" type="ORF">IV87_GL000386</name>
</gene>
<name>A0A0R2JYF4_9LACO</name>
<proteinExistence type="predicted"/>
<evidence type="ECO:0000256" key="2">
    <source>
        <dbReference type="ARBA" id="ARBA00022448"/>
    </source>
</evidence>
<feature type="transmembrane region" description="Helical" evidence="7">
    <location>
        <begin position="169"/>
        <end position="191"/>
    </location>
</feature>
<accession>A0A0R2JYF4</accession>
<dbReference type="AlphaFoldDB" id="A0A0R2JYF4"/>
<organism evidence="9 10">
    <name type="scientific">Pediococcus ethanolidurans</name>
    <dbReference type="NCBI Taxonomy" id="319653"/>
    <lineage>
        <taxon>Bacteria</taxon>
        <taxon>Bacillati</taxon>
        <taxon>Bacillota</taxon>
        <taxon>Bacilli</taxon>
        <taxon>Lactobacillales</taxon>
        <taxon>Lactobacillaceae</taxon>
        <taxon>Pediococcus</taxon>
    </lineage>
</organism>
<dbReference type="CDD" id="cd17324">
    <property type="entry name" value="MFS_NepI_like"/>
    <property type="match status" value="1"/>
</dbReference>
<comment type="subcellular location">
    <subcellularLocation>
        <location evidence="1">Cell membrane</location>
        <topology evidence="1">Multi-pass membrane protein</topology>
    </subcellularLocation>
</comment>
<dbReference type="Proteomes" id="UP000051749">
    <property type="component" value="Unassembled WGS sequence"/>
</dbReference>
<dbReference type="GO" id="GO:0022857">
    <property type="term" value="F:transmembrane transporter activity"/>
    <property type="evidence" value="ECO:0007669"/>
    <property type="project" value="InterPro"/>
</dbReference>
<feature type="transmembrane region" description="Helical" evidence="7">
    <location>
        <begin position="48"/>
        <end position="71"/>
    </location>
</feature>
<dbReference type="EMBL" id="JQBY01000012">
    <property type="protein sequence ID" value="KRN82304.1"/>
    <property type="molecule type" value="Genomic_DNA"/>
</dbReference>
<dbReference type="SUPFAM" id="SSF103473">
    <property type="entry name" value="MFS general substrate transporter"/>
    <property type="match status" value="1"/>
</dbReference>
<evidence type="ECO:0000256" key="3">
    <source>
        <dbReference type="ARBA" id="ARBA00022475"/>
    </source>
</evidence>
<protein>
    <submittedName>
        <fullName evidence="9">Transport protein</fullName>
    </submittedName>
</protein>
<comment type="caution">
    <text evidence="9">The sequence shown here is derived from an EMBL/GenBank/DDBJ whole genome shotgun (WGS) entry which is preliminary data.</text>
</comment>
<feature type="transmembrane region" description="Helical" evidence="7">
    <location>
        <begin position="372"/>
        <end position="391"/>
    </location>
</feature>
<feature type="transmembrane region" description="Helical" evidence="7">
    <location>
        <begin position="83"/>
        <end position="106"/>
    </location>
</feature>
<dbReference type="PATRIC" id="fig|319653.3.peg.396"/>
<dbReference type="STRING" id="319653.SAMN04487973_10914"/>
<feature type="transmembrane region" description="Helical" evidence="7">
    <location>
        <begin position="339"/>
        <end position="360"/>
    </location>
</feature>
<dbReference type="Gene3D" id="1.20.1250.20">
    <property type="entry name" value="MFS general substrate transporter like domains"/>
    <property type="match status" value="1"/>
</dbReference>
<evidence type="ECO:0000313" key="9">
    <source>
        <dbReference type="EMBL" id="KRN82304.1"/>
    </source>
</evidence>
<dbReference type="PANTHER" id="PTHR43124:SF8">
    <property type="entry name" value="INNER MEMBRANE TRANSPORT PROTEIN YDHP"/>
    <property type="match status" value="1"/>
</dbReference>
<feature type="transmembrane region" description="Helical" evidence="7">
    <location>
        <begin position="280"/>
        <end position="299"/>
    </location>
</feature>
<keyword evidence="4 7" id="KW-0812">Transmembrane</keyword>
<keyword evidence="3" id="KW-1003">Cell membrane</keyword>
<feature type="transmembrane region" description="Helical" evidence="7">
    <location>
        <begin position="112"/>
        <end position="134"/>
    </location>
</feature>
<keyword evidence="6 7" id="KW-0472">Membrane</keyword>
<dbReference type="InterPro" id="IPR020846">
    <property type="entry name" value="MFS_dom"/>
</dbReference>
<sequence>MGGYQMTEKQDQHATLILWSLAISAFAIGSTEFISVGLLPLLVSQFKISLAMASLTVSGYAFGVMIGAPVLTILTARWNRHTLMVGIMIVFILGNLIAASAQNFVWLLFGRLIAAVIHGLFMSVSSVIAADVVAPSKRASAIAMIFTGLTVATVTGVPLGTFIGQHFGWRFSFLFLALIGLASLLATWILIPRNLPVGKAIQLKNIGRLIADKKILLALLLTVFGYGSTFTSYTYISPIMTGLMHFQASTVVIILIVYGLMVAIGNTVGGRFANQNPLTGLLWMFAFLTVVQFLLGMFINFKWLGLIMVLFLGLFAFMNVPGEQLVIVQLAEQDHPEDIGLASALNISAFNIGIMIGSGLGSQIVETTGLAMTPYVGVLMGVLAIGLTWILKRVVK</sequence>
<keyword evidence="5 7" id="KW-1133">Transmembrane helix</keyword>
<reference evidence="9 10" key="1">
    <citation type="journal article" date="2015" name="Genome Announc.">
        <title>Expanding the biotechnology potential of lactobacilli through comparative genomics of 213 strains and associated genera.</title>
        <authorList>
            <person name="Sun Z."/>
            <person name="Harris H.M."/>
            <person name="McCann A."/>
            <person name="Guo C."/>
            <person name="Argimon S."/>
            <person name="Zhang W."/>
            <person name="Yang X."/>
            <person name="Jeffery I.B."/>
            <person name="Cooney J.C."/>
            <person name="Kagawa T.F."/>
            <person name="Liu W."/>
            <person name="Song Y."/>
            <person name="Salvetti E."/>
            <person name="Wrobel A."/>
            <person name="Rasinkangas P."/>
            <person name="Parkhill J."/>
            <person name="Rea M.C."/>
            <person name="O'Sullivan O."/>
            <person name="Ritari J."/>
            <person name="Douillard F.P."/>
            <person name="Paul Ross R."/>
            <person name="Yang R."/>
            <person name="Briner A.E."/>
            <person name="Felis G.E."/>
            <person name="de Vos W.M."/>
            <person name="Barrangou R."/>
            <person name="Klaenhammer T.R."/>
            <person name="Caufield P.W."/>
            <person name="Cui Y."/>
            <person name="Zhang H."/>
            <person name="O'Toole P.W."/>
        </authorList>
    </citation>
    <scope>NUCLEOTIDE SEQUENCE [LARGE SCALE GENOMIC DNA]</scope>
    <source>
        <strain evidence="9 10">DSM 22301</strain>
    </source>
</reference>
<keyword evidence="2" id="KW-0813">Transport</keyword>
<dbReference type="InterPro" id="IPR011701">
    <property type="entry name" value="MFS"/>
</dbReference>
<evidence type="ECO:0000259" key="8">
    <source>
        <dbReference type="PROSITE" id="PS50850"/>
    </source>
</evidence>
<feature type="transmembrane region" description="Helical" evidence="7">
    <location>
        <begin position="215"/>
        <end position="236"/>
    </location>
</feature>
<evidence type="ECO:0000256" key="6">
    <source>
        <dbReference type="ARBA" id="ARBA00023136"/>
    </source>
</evidence>
<dbReference type="GO" id="GO:0005886">
    <property type="term" value="C:plasma membrane"/>
    <property type="evidence" value="ECO:0007669"/>
    <property type="project" value="UniProtKB-SubCell"/>
</dbReference>
<feature type="transmembrane region" description="Helical" evidence="7">
    <location>
        <begin position="305"/>
        <end position="327"/>
    </location>
</feature>
<dbReference type="Pfam" id="PF07690">
    <property type="entry name" value="MFS_1"/>
    <property type="match status" value="1"/>
</dbReference>
<evidence type="ECO:0000256" key="4">
    <source>
        <dbReference type="ARBA" id="ARBA00022692"/>
    </source>
</evidence>
<dbReference type="InterPro" id="IPR050189">
    <property type="entry name" value="MFS_Efflux_Transporters"/>
</dbReference>
<feature type="transmembrane region" description="Helical" evidence="7">
    <location>
        <begin position="248"/>
        <end position="268"/>
    </location>
</feature>
<dbReference type="PANTHER" id="PTHR43124">
    <property type="entry name" value="PURINE EFFLUX PUMP PBUE"/>
    <property type="match status" value="1"/>
</dbReference>
<evidence type="ECO:0000256" key="7">
    <source>
        <dbReference type="SAM" id="Phobius"/>
    </source>
</evidence>